<dbReference type="InterPro" id="IPR001810">
    <property type="entry name" value="F-box_dom"/>
</dbReference>
<dbReference type="PANTHER" id="PTHR24414">
    <property type="entry name" value="F-BOX/KELCH-REPEAT PROTEIN SKIP4"/>
    <property type="match status" value="1"/>
</dbReference>
<protein>
    <recommendedName>
        <fullName evidence="1">F-box domain-containing protein</fullName>
    </recommendedName>
</protein>
<evidence type="ECO:0000313" key="2">
    <source>
        <dbReference type="EMBL" id="KAH0851760.1"/>
    </source>
</evidence>
<organism evidence="2 3">
    <name type="scientific">Brassica napus</name>
    <name type="common">Rape</name>
    <dbReference type="NCBI Taxonomy" id="3708"/>
    <lineage>
        <taxon>Eukaryota</taxon>
        <taxon>Viridiplantae</taxon>
        <taxon>Streptophyta</taxon>
        <taxon>Embryophyta</taxon>
        <taxon>Tracheophyta</taxon>
        <taxon>Spermatophyta</taxon>
        <taxon>Magnoliopsida</taxon>
        <taxon>eudicotyledons</taxon>
        <taxon>Gunneridae</taxon>
        <taxon>Pentapetalae</taxon>
        <taxon>rosids</taxon>
        <taxon>malvids</taxon>
        <taxon>Brassicales</taxon>
        <taxon>Brassicaceae</taxon>
        <taxon>Brassiceae</taxon>
        <taxon>Brassica</taxon>
    </lineage>
</organism>
<dbReference type="InterPro" id="IPR015915">
    <property type="entry name" value="Kelch-typ_b-propeller"/>
</dbReference>
<dbReference type="SUPFAM" id="SSF117281">
    <property type="entry name" value="Kelch motif"/>
    <property type="match status" value="1"/>
</dbReference>
<dbReference type="PANTHER" id="PTHR24414:SF148">
    <property type="entry name" value="F-BOX DOMAIN-CONTAINING PROTEIN"/>
    <property type="match status" value="1"/>
</dbReference>
<reference evidence="2 3" key="1">
    <citation type="submission" date="2021-05" db="EMBL/GenBank/DDBJ databases">
        <title>Genome Assembly of Synthetic Allotetraploid Brassica napus Reveals Homoeologous Exchanges between Subgenomes.</title>
        <authorList>
            <person name="Davis J.T."/>
        </authorList>
    </citation>
    <scope>NUCLEOTIDE SEQUENCE [LARGE SCALE GENOMIC DNA]</scope>
    <source>
        <strain evidence="3">cv. Da-Ae</strain>
        <tissue evidence="2">Seedling</tissue>
    </source>
</reference>
<dbReference type="SUPFAM" id="SSF81383">
    <property type="entry name" value="F-box domain"/>
    <property type="match status" value="1"/>
</dbReference>
<evidence type="ECO:0000313" key="3">
    <source>
        <dbReference type="Proteomes" id="UP000824890"/>
    </source>
</evidence>
<dbReference type="EMBL" id="JAGKQM010001531">
    <property type="protein sequence ID" value="KAH0851760.1"/>
    <property type="molecule type" value="Genomic_DNA"/>
</dbReference>
<dbReference type="Pfam" id="PF00646">
    <property type="entry name" value="F-box"/>
    <property type="match status" value="1"/>
</dbReference>
<gene>
    <name evidence="2" type="ORF">HID58_094484</name>
</gene>
<dbReference type="Proteomes" id="UP000824890">
    <property type="component" value="Unassembled WGS sequence"/>
</dbReference>
<dbReference type="InterPro" id="IPR057499">
    <property type="entry name" value="Kelch_FKB95"/>
</dbReference>
<dbReference type="CDD" id="cd22152">
    <property type="entry name" value="F-box_AtAFR-like"/>
    <property type="match status" value="1"/>
</dbReference>
<dbReference type="InterPro" id="IPR036047">
    <property type="entry name" value="F-box-like_dom_sf"/>
</dbReference>
<evidence type="ECO:0000259" key="1">
    <source>
        <dbReference type="SMART" id="SM00256"/>
    </source>
</evidence>
<comment type="caution">
    <text evidence="2">The sequence shown here is derived from an EMBL/GenBank/DDBJ whole genome shotgun (WGS) entry which is preliminary data.</text>
</comment>
<accession>A0ABQ7X9Q2</accession>
<dbReference type="SMART" id="SM00256">
    <property type="entry name" value="FBOX"/>
    <property type="match status" value="1"/>
</dbReference>
<sequence>MERFVSRKGKTTATADNVLLLPSSPSLPYDLVLMIVARVPRVYYRTLSLVSKSFRSMVASPELYKVRSVLGLTERSCLYVCLRFGLSSSSCKWYTLSSKSIGGGYVLARVLMPNDDYPDVVGSSYSDLVAVGSDIYNIGTHLRGGVSILDCISNTWRKAPSMPVELESLSAEVLDRKIYVLGRSYHHQDGSWKNWLHIYSTQIRKLGISLAVDWTWPVTLLSLTESSTEQFYYSNVEVNNNEIRLINSNVKVTGSCFLI</sequence>
<feature type="domain" description="F-box" evidence="1">
    <location>
        <begin position="27"/>
        <end position="67"/>
    </location>
</feature>
<dbReference type="InterPro" id="IPR050354">
    <property type="entry name" value="F-box/kelch-repeat_ARATH"/>
</dbReference>
<proteinExistence type="predicted"/>
<dbReference type="Pfam" id="PF25210">
    <property type="entry name" value="Kelch_FKB95"/>
    <property type="match status" value="1"/>
</dbReference>
<name>A0ABQ7X9Q2_BRANA</name>
<keyword evidence="3" id="KW-1185">Reference proteome</keyword>
<dbReference type="Gene3D" id="2.120.10.80">
    <property type="entry name" value="Kelch-type beta propeller"/>
    <property type="match status" value="1"/>
</dbReference>